<feature type="region of interest" description="Disordered" evidence="4">
    <location>
        <begin position="628"/>
        <end position="647"/>
    </location>
</feature>
<feature type="compositionally biased region" description="Polar residues" evidence="4">
    <location>
        <begin position="961"/>
        <end position="976"/>
    </location>
</feature>
<dbReference type="Pfam" id="PF05383">
    <property type="entry name" value="La"/>
    <property type="match status" value="1"/>
</dbReference>
<feature type="compositionally biased region" description="Low complexity" evidence="4">
    <location>
        <begin position="713"/>
        <end position="724"/>
    </location>
</feature>
<feature type="compositionally biased region" description="Low complexity" evidence="4">
    <location>
        <begin position="495"/>
        <end position="518"/>
    </location>
</feature>
<gene>
    <name evidence="7" type="primary">LOC108561383</name>
</gene>
<dbReference type="GeneID" id="108561383"/>
<feature type="domain" description="HTH La-type RNA-binding" evidence="5">
    <location>
        <begin position="210"/>
        <end position="299"/>
    </location>
</feature>
<feature type="region of interest" description="Disordered" evidence="4">
    <location>
        <begin position="713"/>
        <end position="747"/>
    </location>
</feature>
<feature type="compositionally biased region" description="Basic and acidic residues" evidence="4">
    <location>
        <begin position="1000"/>
        <end position="1015"/>
    </location>
</feature>
<reference evidence="7" key="1">
    <citation type="submission" date="2025-08" db="UniProtKB">
        <authorList>
            <consortium name="RefSeq"/>
        </authorList>
    </citation>
    <scope>IDENTIFICATION</scope>
    <source>
        <tissue evidence="7">Whole Larva</tissue>
    </source>
</reference>
<evidence type="ECO:0000313" key="7">
    <source>
        <dbReference type="RefSeq" id="XP_017774774.1"/>
    </source>
</evidence>
<dbReference type="RefSeq" id="XP_017774774.1">
    <property type="nucleotide sequence ID" value="XM_017919285.1"/>
</dbReference>
<feature type="region of interest" description="Disordered" evidence="4">
    <location>
        <begin position="551"/>
        <end position="594"/>
    </location>
</feature>
<dbReference type="CDD" id="cd08031">
    <property type="entry name" value="LARP_4_5_like"/>
    <property type="match status" value="1"/>
</dbReference>
<feature type="compositionally biased region" description="Low complexity" evidence="4">
    <location>
        <begin position="1016"/>
        <end position="1061"/>
    </location>
</feature>
<protein>
    <submittedName>
        <fullName evidence="7">Uncharacterized protein LOC108561383 isoform X1</fullName>
    </submittedName>
</protein>
<accession>A0ABM1MJM4</accession>
<evidence type="ECO:0000256" key="4">
    <source>
        <dbReference type="SAM" id="MobiDB-lite"/>
    </source>
</evidence>
<dbReference type="Proteomes" id="UP000695000">
    <property type="component" value="Unplaced"/>
</dbReference>
<dbReference type="SUPFAM" id="SSF54928">
    <property type="entry name" value="RNA-binding domain, RBD"/>
    <property type="match status" value="1"/>
</dbReference>
<feature type="compositionally biased region" description="Basic residues" evidence="4">
    <location>
        <begin position="924"/>
        <end position="936"/>
    </location>
</feature>
<evidence type="ECO:0000256" key="2">
    <source>
        <dbReference type="ARBA" id="ARBA00022884"/>
    </source>
</evidence>
<feature type="compositionally biased region" description="Polar residues" evidence="4">
    <location>
        <begin position="807"/>
        <end position="824"/>
    </location>
</feature>
<dbReference type="InterPro" id="IPR006630">
    <property type="entry name" value="La_HTH"/>
</dbReference>
<dbReference type="InterPro" id="IPR036388">
    <property type="entry name" value="WH-like_DNA-bd_sf"/>
</dbReference>
<dbReference type="InterPro" id="IPR058699">
    <property type="entry name" value="RRM_LARP4/4B"/>
</dbReference>
<dbReference type="Pfam" id="PF26088">
    <property type="entry name" value="RRM_LARP4"/>
    <property type="match status" value="1"/>
</dbReference>
<evidence type="ECO:0000256" key="3">
    <source>
        <dbReference type="PROSITE-ProRule" id="PRU00332"/>
    </source>
</evidence>
<feature type="compositionally biased region" description="Low complexity" evidence="4">
    <location>
        <begin position="781"/>
        <end position="806"/>
    </location>
</feature>
<dbReference type="InterPro" id="IPR036390">
    <property type="entry name" value="WH_DNA-bd_sf"/>
</dbReference>
<dbReference type="PROSITE" id="PS50961">
    <property type="entry name" value="HTH_LA"/>
    <property type="match status" value="1"/>
</dbReference>
<feature type="region of interest" description="Disordered" evidence="4">
    <location>
        <begin position="895"/>
        <end position="1135"/>
    </location>
</feature>
<dbReference type="PANTHER" id="PTHR22792:SF131">
    <property type="entry name" value="LA-RELATED PROTEIN LARP4B"/>
    <property type="match status" value="1"/>
</dbReference>
<keyword evidence="6" id="KW-1185">Reference proteome</keyword>
<sequence length="1135" mass="123036">MPFRRVGLAVGTKPALLPPPNATVTAAAAAAAAAVSDPLLTACLDANGTYICTAFNPRCFIIQKVTSPTPQQPPPSTSGRLAAAAAAPASVTRLNPYADVFETKYTESNRDSLVEWDHHERLHHHQQHHADFCTLATTLDGYVYMNGDVGNLPTGAVFATAAPDSAGMQPVVQEFVPVNGVTEGAEGLSPVPPSAPADTGTLHQQQPASAFTLPQLKQMLSQQLEYYFSRENLANDTYLLSQMDNDQYVPIWTVANFNQVKKLTKDIKLITEVLRESPNVQVDEEGVKVRPNHKRCIVILREIPDNTPIEEVKKLFTGEKCPSFISCEFAHNSSWYVTFESDEDAQKAYRYLREEVREFQDKPIMARIKAKPMNRLPIPPVAAAAAGTVVKNGFRATPPPAAVYDPAAFPPGGQQRFIYTANGTPGQSVSYTNQVHHVYPPYQQQQYFTSMMPWHAAGAYYDINQVFQMNGLAPQTYKHQSYRNNNGTRPRKQSRGGSTQTDGQQQGPPQPPSLVGGVAAGVAGTASAIAATSVSANATAAAAAIGLNQRQNHHQLQQQQQTVISAPPPSVSPQGTPKINIPGAKPPSLMGDAPRIHHMEEQPHNVNTAAVLGIPLVSSEILETYRQLPAGHPGKDSMGPPRYRRGKRREDEVVTALNPQPQPRENVNSRGLQFDLEDSAFPPLPGKFRFKGGASSGNVVVGKPQLLMNSAGGACGSSSGSSVGLPVEVLQTPPSAEPPLTQQNLSHWGENRLADVVKGTAKGKGKDSGSGSNSPRAASPQQASQQLQQQQQHHPYHHQQQQHQHQGTSTNNSRHASTTTTTLADCSKNDAVDIQLSTVTLTPPSSPEKLVPPVTTTTKCTMADKSTKTDDALLNGELVDCPTTTNAATMTTVVSSEAAPRVHQPSTVGPPRSAHAAHPPLPPPHHHHHHHHHHHQQQQQQQQQQHHHQQQSQPHNKPDHSSTSTSRTEQPSHPRQPSTPPLPDPSGNPPRMSYAQVAQHHKELQKQQQQAKEKQQQSTAEQTVASASASVAAVKTIASSICNSVNSSSSSNNNNNNNATSRMQVDQRENKETREGGQQQKESGSRGGTRPGGVARSSTAGQYDRPNHQRRRQQQEARTNHPQLRDFVRPRSPPK</sequence>
<dbReference type="CDD" id="cd12430">
    <property type="entry name" value="RRM_LARP4_5_like"/>
    <property type="match status" value="1"/>
</dbReference>
<feature type="compositionally biased region" description="Pro residues" evidence="4">
    <location>
        <begin position="977"/>
        <end position="988"/>
    </location>
</feature>
<evidence type="ECO:0000313" key="6">
    <source>
        <dbReference type="Proteomes" id="UP000695000"/>
    </source>
</evidence>
<proteinExistence type="predicted"/>
<keyword evidence="2 3" id="KW-0694">RNA-binding</keyword>
<feature type="compositionally biased region" description="Low complexity" evidence="4">
    <location>
        <begin position="551"/>
        <end position="561"/>
    </location>
</feature>
<dbReference type="PANTHER" id="PTHR22792">
    <property type="entry name" value="LUPUS LA PROTEIN-RELATED"/>
    <property type="match status" value="1"/>
</dbReference>
<feature type="region of interest" description="Disordered" evidence="4">
    <location>
        <begin position="760"/>
        <end position="824"/>
    </location>
</feature>
<dbReference type="Gene3D" id="1.10.10.10">
    <property type="entry name" value="Winged helix-like DNA-binding domain superfamily/Winged helix DNA-binding domain"/>
    <property type="match status" value="1"/>
</dbReference>
<dbReference type="InterPro" id="IPR045180">
    <property type="entry name" value="La_dom_prot"/>
</dbReference>
<feature type="compositionally biased region" description="Basic and acidic residues" evidence="4">
    <location>
        <begin position="1113"/>
        <end position="1129"/>
    </location>
</feature>
<feature type="compositionally biased region" description="Low complexity" evidence="4">
    <location>
        <begin position="937"/>
        <end position="955"/>
    </location>
</feature>
<keyword evidence="1" id="KW-0597">Phosphoprotein</keyword>
<evidence type="ECO:0000256" key="1">
    <source>
        <dbReference type="ARBA" id="ARBA00022553"/>
    </source>
</evidence>
<dbReference type="SUPFAM" id="SSF46785">
    <property type="entry name" value="Winged helix' DNA-binding domain"/>
    <property type="match status" value="1"/>
</dbReference>
<feature type="compositionally biased region" description="Basic and acidic residues" evidence="4">
    <location>
        <begin position="1065"/>
        <end position="1075"/>
    </location>
</feature>
<feature type="region of interest" description="Disordered" evidence="4">
    <location>
        <begin position="478"/>
        <end position="518"/>
    </location>
</feature>
<dbReference type="InterPro" id="IPR035979">
    <property type="entry name" value="RBD_domain_sf"/>
</dbReference>
<dbReference type="SMART" id="SM00715">
    <property type="entry name" value="LA"/>
    <property type="match status" value="1"/>
</dbReference>
<evidence type="ECO:0000259" key="5">
    <source>
        <dbReference type="PROSITE" id="PS50961"/>
    </source>
</evidence>
<name>A0ABM1MJM4_NICVS</name>
<organism evidence="6 7">
    <name type="scientific">Nicrophorus vespilloides</name>
    <name type="common">Boreal carrion beetle</name>
    <dbReference type="NCBI Taxonomy" id="110193"/>
    <lineage>
        <taxon>Eukaryota</taxon>
        <taxon>Metazoa</taxon>
        <taxon>Ecdysozoa</taxon>
        <taxon>Arthropoda</taxon>
        <taxon>Hexapoda</taxon>
        <taxon>Insecta</taxon>
        <taxon>Pterygota</taxon>
        <taxon>Neoptera</taxon>
        <taxon>Endopterygota</taxon>
        <taxon>Coleoptera</taxon>
        <taxon>Polyphaga</taxon>
        <taxon>Staphyliniformia</taxon>
        <taxon>Silphidae</taxon>
        <taxon>Nicrophorinae</taxon>
        <taxon>Nicrophorus</taxon>
    </lineage>
</organism>
<feature type="compositionally biased region" description="Polar residues" evidence="4">
    <location>
        <begin position="478"/>
        <end position="488"/>
    </location>
</feature>